<evidence type="ECO:0000256" key="2">
    <source>
        <dbReference type="ARBA" id="ARBA00022857"/>
    </source>
</evidence>
<evidence type="ECO:0000256" key="3">
    <source>
        <dbReference type="ARBA" id="ARBA00023002"/>
    </source>
</evidence>
<dbReference type="EMBL" id="JASWJB010000001">
    <property type="protein sequence ID" value="KAK2617018.1"/>
    <property type="molecule type" value="Genomic_DNA"/>
</dbReference>
<organism evidence="5 6">
    <name type="scientific">Conoideocrella luteorostrata</name>
    <dbReference type="NCBI Taxonomy" id="1105319"/>
    <lineage>
        <taxon>Eukaryota</taxon>
        <taxon>Fungi</taxon>
        <taxon>Dikarya</taxon>
        <taxon>Ascomycota</taxon>
        <taxon>Pezizomycotina</taxon>
        <taxon>Sordariomycetes</taxon>
        <taxon>Hypocreomycetidae</taxon>
        <taxon>Hypocreales</taxon>
        <taxon>Clavicipitaceae</taxon>
        <taxon>Conoideocrella</taxon>
    </lineage>
</organism>
<dbReference type="GO" id="GO:0005634">
    <property type="term" value="C:nucleus"/>
    <property type="evidence" value="ECO:0007669"/>
    <property type="project" value="TreeGrafter"/>
</dbReference>
<accession>A0AAJ0G4B2</accession>
<dbReference type="PANTHER" id="PTHR42748:SF30">
    <property type="entry name" value="NMRA-LIKE DOMAIN-CONTAINING PROTEIN"/>
    <property type="match status" value="1"/>
</dbReference>
<protein>
    <recommendedName>
        <fullName evidence="4">NmrA-like domain-containing protein</fullName>
    </recommendedName>
</protein>
<dbReference type="PANTHER" id="PTHR42748">
    <property type="entry name" value="NITROGEN METABOLITE REPRESSION PROTEIN NMRA FAMILY MEMBER"/>
    <property type="match status" value="1"/>
</dbReference>
<dbReference type="GO" id="GO:0016491">
    <property type="term" value="F:oxidoreductase activity"/>
    <property type="evidence" value="ECO:0007669"/>
    <property type="project" value="UniProtKB-KW"/>
</dbReference>
<dbReference type="SUPFAM" id="SSF51735">
    <property type="entry name" value="NAD(P)-binding Rossmann-fold domains"/>
    <property type="match status" value="1"/>
</dbReference>
<evidence type="ECO:0000313" key="6">
    <source>
        <dbReference type="Proteomes" id="UP001251528"/>
    </source>
</evidence>
<dbReference type="InterPro" id="IPR008030">
    <property type="entry name" value="NmrA-like"/>
</dbReference>
<keyword evidence="3" id="KW-0560">Oxidoreductase</keyword>
<keyword evidence="2" id="KW-0521">NADP</keyword>
<dbReference type="InterPro" id="IPR051164">
    <property type="entry name" value="NmrA-like_oxidored"/>
</dbReference>
<reference evidence="5" key="1">
    <citation type="submission" date="2023-06" db="EMBL/GenBank/DDBJ databases">
        <title>Conoideocrella luteorostrata (Hypocreales: Clavicipitaceae), a potential biocontrol fungus for elongate hemlock scale in United States Christmas tree production areas.</title>
        <authorList>
            <person name="Barrett H."/>
            <person name="Lovett B."/>
            <person name="Macias A.M."/>
            <person name="Stajich J.E."/>
            <person name="Kasson M.T."/>
        </authorList>
    </citation>
    <scope>NUCLEOTIDE SEQUENCE</scope>
    <source>
        <strain evidence="5">ARSEF 14590</strain>
    </source>
</reference>
<keyword evidence="6" id="KW-1185">Reference proteome</keyword>
<dbReference type="InterPro" id="IPR036291">
    <property type="entry name" value="NAD(P)-bd_dom_sf"/>
</dbReference>
<comment type="caution">
    <text evidence="5">The sequence shown here is derived from an EMBL/GenBank/DDBJ whole genome shotgun (WGS) entry which is preliminary data.</text>
</comment>
<name>A0AAJ0G4B2_9HYPO</name>
<evidence type="ECO:0000256" key="1">
    <source>
        <dbReference type="ARBA" id="ARBA00006328"/>
    </source>
</evidence>
<sequence>MPNAPPTVYVVTATGTQGSAVCRQLRQLGWAVRATVRNLNSPQAQALAKLGVVLNEGDWDDADVLAAGLTGCDKLFLALVANFRDLDNERVWAQRILALAKAAGVSDVVYTSAINANAPEKRTLISPDHLILKSLFCKNIIEGLVQRAGFSHWTILRPGFFMSNLLDPKARIYHELFERSTWLTALTADTRLNLIDPEDIATFAVAALQDPARFQGHGIDLVGERLTPVQMMEALSAATGREMKAAFYSDEEIAQAMKANPLIGAQVFQRDGEKCVDAEKVKSWGIPMGNFKGFLARERAAVNETYA</sequence>
<dbReference type="Pfam" id="PF05368">
    <property type="entry name" value="NmrA"/>
    <property type="match status" value="1"/>
</dbReference>
<evidence type="ECO:0000313" key="5">
    <source>
        <dbReference type="EMBL" id="KAK2617018.1"/>
    </source>
</evidence>
<feature type="domain" description="NmrA-like" evidence="4">
    <location>
        <begin position="7"/>
        <end position="256"/>
    </location>
</feature>
<dbReference type="Proteomes" id="UP001251528">
    <property type="component" value="Unassembled WGS sequence"/>
</dbReference>
<comment type="similarity">
    <text evidence="1">Belongs to the NmrA-type oxidoreductase family.</text>
</comment>
<dbReference type="Gene3D" id="3.40.50.720">
    <property type="entry name" value="NAD(P)-binding Rossmann-like Domain"/>
    <property type="match status" value="1"/>
</dbReference>
<proteinExistence type="inferred from homology"/>
<gene>
    <name evidence="5" type="ORF">QQS21_000109</name>
</gene>
<dbReference type="AlphaFoldDB" id="A0AAJ0G4B2"/>
<evidence type="ECO:0000259" key="4">
    <source>
        <dbReference type="Pfam" id="PF05368"/>
    </source>
</evidence>